<keyword evidence="4" id="KW-1185">Reference proteome</keyword>
<protein>
    <recommendedName>
        <fullName evidence="2">7TM GPCR serpentine receptor class x (Srx) domain-containing protein</fullName>
    </recommendedName>
</protein>
<feature type="transmembrane region" description="Helical" evidence="1">
    <location>
        <begin position="86"/>
        <end position="108"/>
    </location>
</feature>
<dbReference type="PANTHER" id="PTHR22718:SF11">
    <property type="entry name" value="7TM GPCR SERPENTINE RECEPTOR CLASS X (SRX) DOMAIN-CONTAINING PROTEIN"/>
    <property type="match status" value="1"/>
</dbReference>
<sequence length="157" mass="18156">SIYILALQTLIVDAVFISIHLFYWIPKAIDPDFLTFLGYDTLILRMADSIGTYAWFHNALSHVFIASNRFVVIVFFSRTFFTRRRVILMAIFHHLLSLSITFLTQFSIPCCRLSFNFSIFSYFNVPNGNLPNYSDIFFTVPINLASTLSSLFCYSMV</sequence>
<feature type="transmembrane region" description="Helical" evidence="1">
    <location>
        <begin position="62"/>
        <end position="81"/>
    </location>
</feature>
<dbReference type="Pfam" id="PF10328">
    <property type="entry name" value="7TM_GPCR_Srx"/>
    <property type="match status" value="1"/>
</dbReference>
<evidence type="ECO:0000313" key="4">
    <source>
        <dbReference type="Proteomes" id="UP001328107"/>
    </source>
</evidence>
<keyword evidence="1" id="KW-0812">Transmembrane</keyword>
<feature type="domain" description="7TM GPCR serpentine receptor class x (Srx)" evidence="2">
    <location>
        <begin position="4"/>
        <end position="150"/>
    </location>
</feature>
<name>A0AAN5CM27_9BILA</name>
<comment type="caution">
    <text evidence="3">The sequence shown here is derived from an EMBL/GenBank/DDBJ whole genome shotgun (WGS) entry which is preliminary data.</text>
</comment>
<dbReference type="AlphaFoldDB" id="A0AAN5CM27"/>
<proteinExistence type="predicted"/>
<gene>
    <name evidence="3" type="ORF">PMAYCL1PPCAC_17062</name>
</gene>
<keyword evidence="1" id="KW-1133">Transmembrane helix</keyword>
<accession>A0AAN5CM27</accession>
<keyword evidence="1" id="KW-0472">Membrane</keyword>
<dbReference type="PANTHER" id="PTHR22718">
    <property type="entry name" value="SERPENTINE RECEPTOR, CLASS X"/>
    <property type="match status" value="1"/>
</dbReference>
<evidence type="ECO:0000259" key="2">
    <source>
        <dbReference type="Pfam" id="PF10328"/>
    </source>
</evidence>
<feature type="transmembrane region" description="Helical" evidence="1">
    <location>
        <begin position="136"/>
        <end position="154"/>
    </location>
</feature>
<dbReference type="Proteomes" id="UP001328107">
    <property type="component" value="Unassembled WGS sequence"/>
</dbReference>
<organism evidence="3 4">
    <name type="scientific">Pristionchus mayeri</name>
    <dbReference type="NCBI Taxonomy" id="1317129"/>
    <lineage>
        <taxon>Eukaryota</taxon>
        <taxon>Metazoa</taxon>
        <taxon>Ecdysozoa</taxon>
        <taxon>Nematoda</taxon>
        <taxon>Chromadorea</taxon>
        <taxon>Rhabditida</taxon>
        <taxon>Rhabditina</taxon>
        <taxon>Diplogasteromorpha</taxon>
        <taxon>Diplogasteroidea</taxon>
        <taxon>Neodiplogasteridae</taxon>
        <taxon>Pristionchus</taxon>
    </lineage>
</organism>
<evidence type="ECO:0000313" key="3">
    <source>
        <dbReference type="EMBL" id="GMR46867.1"/>
    </source>
</evidence>
<feature type="transmembrane region" description="Helical" evidence="1">
    <location>
        <begin position="6"/>
        <end position="25"/>
    </location>
</feature>
<dbReference type="InterPro" id="IPR019430">
    <property type="entry name" value="7TM_GPCR_serpentine_rcpt_Srx"/>
</dbReference>
<feature type="non-terminal residue" evidence="3">
    <location>
        <position position="1"/>
    </location>
</feature>
<dbReference type="EMBL" id="BTRK01000004">
    <property type="protein sequence ID" value="GMR46867.1"/>
    <property type="molecule type" value="Genomic_DNA"/>
</dbReference>
<evidence type="ECO:0000256" key="1">
    <source>
        <dbReference type="SAM" id="Phobius"/>
    </source>
</evidence>
<reference evidence="4" key="1">
    <citation type="submission" date="2022-10" db="EMBL/GenBank/DDBJ databases">
        <title>Genome assembly of Pristionchus species.</title>
        <authorList>
            <person name="Yoshida K."/>
            <person name="Sommer R.J."/>
        </authorList>
    </citation>
    <scope>NUCLEOTIDE SEQUENCE [LARGE SCALE GENOMIC DNA]</scope>
    <source>
        <strain evidence="4">RS5460</strain>
    </source>
</reference>